<reference evidence="1 2" key="1">
    <citation type="submission" date="2023-08" db="EMBL/GenBank/DDBJ databases">
        <title>Nocardioides seae sp. nov., a bacterium isolated from a soil.</title>
        <authorList>
            <person name="Wang X."/>
        </authorList>
    </citation>
    <scope>NUCLEOTIDE SEQUENCE [LARGE SCALE GENOMIC DNA]</scope>
    <source>
        <strain evidence="1 2">YZH12</strain>
    </source>
</reference>
<dbReference type="EMBL" id="JAVYII010000003">
    <property type="protein sequence ID" value="MDT9592929.1"/>
    <property type="molecule type" value="Genomic_DNA"/>
</dbReference>
<organism evidence="1 2">
    <name type="scientific">Nocardioides imazamoxiresistens</name>
    <dbReference type="NCBI Taxonomy" id="3231893"/>
    <lineage>
        <taxon>Bacteria</taxon>
        <taxon>Bacillati</taxon>
        <taxon>Actinomycetota</taxon>
        <taxon>Actinomycetes</taxon>
        <taxon>Propionibacteriales</taxon>
        <taxon>Nocardioidaceae</taxon>
        <taxon>Nocardioides</taxon>
    </lineage>
</organism>
<proteinExistence type="predicted"/>
<comment type="caution">
    <text evidence="1">The sequence shown here is derived from an EMBL/GenBank/DDBJ whole genome shotgun (WGS) entry which is preliminary data.</text>
</comment>
<sequence>MSIPVPTAPVPAAFRDLVDDAAVFPPGEAPLPSAVTAHAAHLRAPHAPLVGPFVVGAPALPEVARLVDTETYSHAPMRVSVVVASPDAVPDAVGAVQSADGLDLAALEVKLPPAARPFPATVPTIAAAAPRGVLVYVEMPRPGDPAWTPTADAVARHGLRMKFRTGGVRADLFPSEWEVATWIEGAVSRGVAFKCTAGLHNAVRHTDPRTGFEHHGYLNVLLATLLATDGAPLDATWEAVAERRPDRVAAAVGDASPDALARARRSFASYGSCSVTEPYDDLVALGLLERPTAPETPTDEETP</sequence>
<dbReference type="Proteomes" id="UP001268542">
    <property type="component" value="Unassembled WGS sequence"/>
</dbReference>
<keyword evidence="2" id="KW-1185">Reference proteome</keyword>
<name>A0ABU3PUL5_9ACTN</name>
<evidence type="ECO:0000313" key="2">
    <source>
        <dbReference type="Proteomes" id="UP001268542"/>
    </source>
</evidence>
<dbReference type="RefSeq" id="WP_315732361.1">
    <property type="nucleotide sequence ID" value="NZ_JAVYII010000003.1"/>
</dbReference>
<evidence type="ECO:0000313" key="1">
    <source>
        <dbReference type="EMBL" id="MDT9592929.1"/>
    </source>
</evidence>
<accession>A0ABU3PUL5</accession>
<gene>
    <name evidence="1" type="ORF">RDV89_07605</name>
</gene>
<protein>
    <submittedName>
        <fullName evidence="1">Uncharacterized protein</fullName>
    </submittedName>
</protein>